<dbReference type="GO" id="GO:0009231">
    <property type="term" value="P:riboflavin biosynthetic process"/>
    <property type="evidence" value="ECO:0007669"/>
    <property type="project" value="InterPro"/>
</dbReference>
<evidence type="ECO:0000259" key="5">
    <source>
        <dbReference type="Pfam" id="PF01872"/>
    </source>
</evidence>
<dbReference type="SUPFAM" id="SSF53597">
    <property type="entry name" value="Dihydrofolate reductase-like"/>
    <property type="match status" value="1"/>
</dbReference>
<dbReference type="InterPro" id="IPR050765">
    <property type="entry name" value="Riboflavin_Biosynth_HTPR"/>
</dbReference>
<dbReference type="AlphaFoldDB" id="A0A6L9W6V0"/>
<evidence type="ECO:0000256" key="1">
    <source>
        <dbReference type="ARBA" id="ARBA00005104"/>
    </source>
</evidence>
<feature type="domain" description="Bacterial bifunctional deaminase-reductase C-terminal" evidence="5">
    <location>
        <begin position="31"/>
        <end position="231"/>
    </location>
</feature>
<sequence length="249" mass="25691">MRRLFPGPGDLDGGPLDDRGLAEAYRCPPGRWLRMDFIASLDGAITVGGVSEGLGSPGDRRVFRVLRALSDVVLVGSGTAAAEGYRPVLPGSAVARLRESLGRPATAPIAVVTRRASLDPAAGLVTDAVSPTIVVTCGAADADRRASLSAAGAEVLVCGDDDVDLPAALDALAERGLQQVTCEGGPQLLRTALDAGVVDELDLSVSPALVGGEARLLDGALGDPARLTLRQVLEEDGMLFTRYDVRAAR</sequence>
<organism evidence="6 7">
    <name type="scientific">Blastococcus saxobsidens</name>
    <dbReference type="NCBI Taxonomy" id="138336"/>
    <lineage>
        <taxon>Bacteria</taxon>
        <taxon>Bacillati</taxon>
        <taxon>Actinomycetota</taxon>
        <taxon>Actinomycetes</taxon>
        <taxon>Geodermatophilales</taxon>
        <taxon>Geodermatophilaceae</taxon>
        <taxon>Blastococcus</taxon>
    </lineage>
</organism>
<dbReference type="RefSeq" id="WP_163208012.1">
    <property type="nucleotide sequence ID" value="NZ_JAAGWG010000042.1"/>
</dbReference>
<dbReference type="InterPro" id="IPR002734">
    <property type="entry name" value="RibDG_C"/>
</dbReference>
<dbReference type="GO" id="GO:0008703">
    <property type="term" value="F:5-amino-6-(5-phosphoribosylamino)uracil reductase activity"/>
    <property type="evidence" value="ECO:0007669"/>
    <property type="project" value="InterPro"/>
</dbReference>
<dbReference type="Pfam" id="PF01872">
    <property type="entry name" value="RibD_C"/>
    <property type="match status" value="1"/>
</dbReference>
<comment type="caution">
    <text evidence="6">The sequence shown here is derived from an EMBL/GenBank/DDBJ whole genome shotgun (WGS) entry which is preliminary data.</text>
</comment>
<protein>
    <submittedName>
        <fullName evidence="6">Deaminase</fullName>
    </submittedName>
</protein>
<dbReference type="EMBL" id="JAAGWG010000042">
    <property type="protein sequence ID" value="NEK87777.1"/>
    <property type="molecule type" value="Genomic_DNA"/>
</dbReference>
<evidence type="ECO:0000256" key="2">
    <source>
        <dbReference type="ARBA" id="ARBA00022857"/>
    </source>
</evidence>
<keyword evidence="2" id="KW-0521">NADP</keyword>
<keyword evidence="3" id="KW-0560">Oxidoreductase</keyword>
<gene>
    <name evidence="6" type="ORF">GCU60_18725</name>
</gene>
<dbReference type="PANTHER" id="PTHR38011:SF7">
    <property type="entry name" value="2,5-DIAMINO-6-RIBOSYLAMINO-4(3H)-PYRIMIDINONE 5'-PHOSPHATE REDUCTASE"/>
    <property type="match status" value="1"/>
</dbReference>
<evidence type="ECO:0000256" key="3">
    <source>
        <dbReference type="ARBA" id="ARBA00023002"/>
    </source>
</evidence>
<comment type="pathway">
    <text evidence="1">Cofactor biosynthesis; riboflavin biosynthesis.</text>
</comment>
<proteinExistence type="predicted"/>
<accession>A0A6L9W6V0</accession>
<dbReference type="InterPro" id="IPR024072">
    <property type="entry name" value="DHFR-like_dom_sf"/>
</dbReference>
<dbReference type="Proteomes" id="UP000479241">
    <property type="component" value="Unassembled WGS sequence"/>
</dbReference>
<feature type="region of interest" description="Disordered" evidence="4">
    <location>
        <begin position="1"/>
        <end position="20"/>
    </location>
</feature>
<dbReference type="PANTHER" id="PTHR38011">
    <property type="entry name" value="DIHYDROFOLATE REDUCTASE FAMILY PROTEIN (AFU_ORTHOLOGUE AFUA_8G06820)"/>
    <property type="match status" value="1"/>
</dbReference>
<evidence type="ECO:0000256" key="4">
    <source>
        <dbReference type="SAM" id="MobiDB-lite"/>
    </source>
</evidence>
<evidence type="ECO:0000313" key="7">
    <source>
        <dbReference type="Proteomes" id="UP000479241"/>
    </source>
</evidence>
<dbReference type="Gene3D" id="3.40.430.10">
    <property type="entry name" value="Dihydrofolate Reductase, subunit A"/>
    <property type="match status" value="1"/>
</dbReference>
<reference evidence="6 7" key="1">
    <citation type="submission" date="2019-12" db="EMBL/GenBank/DDBJ databases">
        <title>the WGS of Blastococcus saxobsidens 67B17.</title>
        <authorList>
            <person name="Jiang Z."/>
        </authorList>
    </citation>
    <scope>NUCLEOTIDE SEQUENCE [LARGE SCALE GENOMIC DNA]</scope>
    <source>
        <strain evidence="6 7">67B17</strain>
    </source>
</reference>
<name>A0A6L9W6V0_9ACTN</name>
<evidence type="ECO:0000313" key="6">
    <source>
        <dbReference type="EMBL" id="NEK87777.1"/>
    </source>
</evidence>